<name>A0A5J5BAD3_9ASTE</name>
<dbReference type="SUPFAM" id="SSF52047">
    <property type="entry name" value="RNI-like"/>
    <property type="match status" value="1"/>
</dbReference>
<dbReference type="GO" id="GO:0031146">
    <property type="term" value="P:SCF-dependent proteasomal ubiquitin-dependent protein catabolic process"/>
    <property type="evidence" value="ECO:0007669"/>
    <property type="project" value="TreeGrafter"/>
</dbReference>
<dbReference type="SMART" id="SM00367">
    <property type="entry name" value="LRR_CC"/>
    <property type="match status" value="6"/>
</dbReference>
<evidence type="ECO:0000313" key="3">
    <source>
        <dbReference type="Proteomes" id="UP000325577"/>
    </source>
</evidence>
<dbReference type="PANTHER" id="PTHR13318:SF101">
    <property type="entry name" value="F-BOX_LRR PROTEIN"/>
    <property type="match status" value="1"/>
</dbReference>
<sequence length="937" mass="103549">MACSTGGTKRGGVDLELRNDGNSDSEYPGSGEKPMAKKPRVFGTIDENSSGLEQVSMEIEAEENDGAENRLISSQQSGFAVTENKVCDSIDEKVTVSEGLGVENEGKRNELIENQTMGVQELGFLAEEDRILRRIDVFGTEVRKEEEIVFKENERTVTEVGIEIEAKESELIGNPIVGFEESGDFVEEDTILRASEECRSGDREEEKINKCDYLKELWKLGPGSGCSSSIQSSESIEIVDDVKGKEKFDFDLNVPAVEMDEGGNDRGLQEYDTPPILVIADRRAEIIDISSGESEDECEKFIDKTDAEGKDKKSEEGIAYGCMGRFNLDLGLMEIGPTPDGSSSMSSSRRYTREEKGKAKLVDSCLSLATKPMPLDLEPKMHELVIEHDVSRPVDTTRLQGTENSEFRTQQAISSVRAAQPSRQRAHRVRNHVIPSRHASRLAFAYPHREYSQSFEQDMKVPFLEADKELEDLPGPFSSAMKIITERNLKQSAQKLIEWKPSENHAYTSLPLVPSLLDLSIKILAKNAEAIVSLEPVPDALKHKLTELLCNSRRMSIHVLDLLVRGSPTEIRIKDCSWMIEEQFTKTFGSFDSKNLKVLQLDLCGQCVLDDILGKSLARSSNSLRDLAIISLRGACRLSGIALKALVASAPALQSINLGQCSLLSHTGIDILANSLGSVLRELYIDDCQRIDAMLIVPALKKFEHLEVLSVAGIHSVCDKFVSDIIAVRGHNMKELDLADCVKLTDISLKVIGNTCSGLRSLNISNLHKLTDLALQYLANGCQSIQTLKLCRNGFSDETIAAFLEASGESLKELSLNNVSKVGPNTALSLAKCSRKLLVLDLSWCRKITNEALGLILDSCLLLKLVKLFGCTQVWLTPIICNSNGGRFYTLNLLNTIISVVYFQIDFLGFCIRCHIVFHHVDNCKLCSHFPLSISGI</sequence>
<reference evidence="2 3" key="1">
    <citation type="submission" date="2019-09" db="EMBL/GenBank/DDBJ databases">
        <title>A chromosome-level genome assembly of the Chinese tupelo Nyssa sinensis.</title>
        <authorList>
            <person name="Yang X."/>
            <person name="Kang M."/>
            <person name="Yang Y."/>
            <person name="Xiong H."/>
            <person name="Wang M."/>
            <person name="Zhang Z."/>
            <person name="Wang Z."/>
            <person name="Wu H."/>
            <person name="Ma T."/>
            <person name="Liu J."/>
            <person name="Xi Z."/>
        </authorList>
    </citation>
    <scope>NUCLEOTIDE SEQUENCE [LARGE SCALE GENOMIC DNA]</scope>
    <source>
        <strain evidence="2">J267</strain>
        <tissue evidence="2">Leaf</tissue>
    </source>
</reference>
<gene>
    <name evidence="2" type="ORF">F0562_028302</name>
</gene>
<evidence type="ECO:0000256" key="1">
    <source>
        <dbReference type="SAM" id="MobiDB-lite"/>
    </source>
</evidence>
<dbReference type="Proteomes" id="UP000325577">
    <property type="component" value="Linkage Group LG15"/>
</dbReference>
<feature type="compositionally biased region" description="Basic and acidic residues" evidence="1">
    <location>
        <begin position="11"/>
        <end position="21"/>
    </location>
</feature>
<accession>A0A5J5BAD3</accession>
<dbReference type="OrthoDB" id="10257471at2759"/>
<dbReference type="PANTHER" id="PTHR13318">
    <property type="entry name" value="PARTNER OF PAIRED, ISOFORM B-RELATED"/>
    <property type="match status" value="1"/>
</dbReference>
<dbReference type="InterPro" id="IPR006553">
    <property type="entry name" value="Leu-rich_rpt_Cys-con_subtyp"/>
</dbReference>
<organism evidence="2 3">
    <name type="scientific">Nyssa sinensis</name>
    <dbReference type="NCBI Taxonomy" id="561372"/>
    <lineage>
        <taxon>Eukaryota</taxon>
        <taxon>Viridiplantae</taxon>
        <taxon>Streptophyta</taxon>
        <taxon>Embryophyta</taxon>
        <taxon>Tracheophyta</taxon>
        <taxon>Spermatophyta</taxon>
        <taxon>Magnoliopsida</taxon>
        <taxon>eudicotyledons</taxon>
        <taxon>Gunneridae</taxon>
        <taxon>Pentapetalae</taxon>
        <taxon>asterids</taxon>
        <taxon>Cornales</taxon>
        <taxon>Nyssaceae</taxon>
        <taxon>Nyssa</taxon>
    </lineage>
</organism>
<evidence type="ECO:0000313" key="2">
    <source>
        <dbReference type="EMBL" id="KAA8538717.1"/>
    </source>
</evidence>
<dbReference type="AlphaFoldDB" id="A0A5J5BAD3"/>
<keyword evidence="3" id="KW-1185">Reference proteome</keyword>
<dbReference type="InterPro" id="IPR032675">
    <property type="entry name" value="LRR_dom_sf"/>
</dbReference>
<dbReference type="Gene3D" id="3.80.10.10">
    <property type="entry name" value="Ribonuclease Inhibitor"/>
    <property type="match status" value="2"/>
</dbReference>
<proteinExistence type="predicted"/>
<feature type="region of interest" description="Disordered" evidence="1">
    <location>
        <begin position="1"/>
        <end position="42"/>
    </location>
</feature>
<dbReference type="GO" id="GO:0019005">
    <property type="term" value="C:SCF ubiquitin ligase complex"/>
    <property type="evidence" value="ECO:0007669"/>
    <property type="project" value="TreeGrafter"/>
</dbReference>
<dbReference type="EMBL" id="CM018038">
    <property type="protein sequence ID" value="KAA8538717.1"/>
    <property type="molecule type" value="Genomic_DNA"/>
</dbReference>
<protein>
    <submittedName>
        <fullName evidence="2">Uncharacterized protein</fullName>
    </submittedName>
</protein>